<dbReference type="Pfam" id="PF26574">
    <property type="entry name" value="GAIN_ADGRG2"/>
    <property type="match status" value="1"/>
</dbReference>
<protein>
    <recommendedName>
        <fullName evidence="14">Adhesion G-protein coupled receptor G2</fullName>
    </recommendedName>
    <alternativeName>
        <fullName evidence="15">G-protein coupled receptor 64</fullName>
    </alternativeName>
</protein>
<feature type="transmembrane region" description="Helical" evidence="18">
    <location>
        <begin position="981"/>
        <end position="1004"/>
    </location>
</feature>
<feature type="transmembrane region" description="Helical" evidence="18">
    <location>
        <begin position="906"/>
        <end position="934"/>
    </location>
</feature>
<dbReference type="STRING" id="84645.A0A498MIA8"/>
<dbReference type="Gene3D" id="1.20.1070.10">
    <property type="entry name" value="Rhodopsin 7-helix transmembrane proteins"/>
    <property type="match status" value="1"/>
</dbReference>
<comment type="subunit">
    <text evidence="16">Heterodimer of 2 chains generated by proteolytic processing; the large extracellular N-terminal fragment and the membrane-bound C-terminal fragment predominantly remain associated and non-covalently linked. Interacts with CFTR.</text>
</comment>
<comment type="similarity">
    <text evidence="2">Belongs to the G-protein coupled receptor 2 family. Adhesion G-protein coupled receptor (ADGR) subfamily.</text>
</comment>
<dbReference type="InterPro" id="IPR058857">
    <property type="entry name" value="GAIN_ADGRG2/6"/>
</dbReference>
<dbReference type="GO" id="GO:0007189">
    <property type="term" value="P:adenylate cyclase-activating G protein-coupled receptor signaling pathway"/>
    <property type="evidence" value="ECO:0007669"/>
    <property type="project" value="TreeGrafter"/>
</dbReference>
<dbReference type="SUPFAM" id="SSF81321">
    <property type="entry name" value="Family A G protein-coupled receptor-like"/>
    <property type="match status" value="1"/>
</dbReference>
<keyword evidence="8" id="KW-0297">G-protein coupled receptor</keyword>
<dbReference type="GO" id="GO:0016324">
    <property type="term" value="C:apical plasma membrane"/>
    <property type="evidence" value="ECO:0007669"/>
    <property type="project" value="UniProtKB-SubCell"/>
</dbReference>
<feature type="transmembrane region" description="Helical" evidence="18">
    <location>
        <begin position="954"/>
        <end position="975"/>
    </location>
</feature>
<dbReference type="Gene3D" id="2.60.220.50">
    <property type="match status" value="1"/>
</dbReference>
<keyword evidence="5 18" id="KW-0812">Transmembrane</keyword>
<dbReference type="InterPro" id="IPR000203">
    <property type="entry name" value="GPS"/>
</dbReference>
<keyword evidence="3" id="KW-1003">Cell membrane</keyword>
<sequence length="1102" mass="122852">MPVLFQTTVCVDVQVLSPGEWTAFSYVSAPAPRYELALQGDANNLYAWLLGVRHQFTVQLTARRWYHICLRWDAPHKSFSLTIGDNSEVYQRTAIARAIPPSGRLLLGCQASEASPGAKLATVELYLFRIWDDVGEHRACEDGTVIGWDSRLWAVTRAQARVKDYTLQCGIGHLRKKRSIDGTTVLSNSFVVQCNFSQYCANESSYYWMLVEVNGSDMTEEEIQIWTAEVRCDAKQNIQRTNCTVLLQLSQPVNTCILRRLLQNSIINQSIQIQLMGDVERVGKGLCPEQNISPPGGDFVHCTSSMSYDDVCNTQGPVSVTCSYKENGFVPNDLVAIQSCEVENQQYCECHVSTNSETYYAVRLNITSPDVNFIYIQNMAVQLSTPCSDSSMQGSLCNSFNEVSTLYQGMHLECFGEGTRIYTCMLTLQLSKQLDVCTVRTAIAVLLKGSTNITPDGPVSRIETTTKSPDAVASSLLNQTQNVGSLNSTEVNQLVNQLENLISAPNVSVDLGRTVLSVINNFLNSSSAALADSSNRLIKAVDSLALKLVIRDQTENIAFDSLALTVTKVDGSNFRTTSLSIADPSNPQITKGLQRQVRAVESSTPLAKITLPASLTESLSMEEKKMASRVQFTFFQKSTFFQDKTLSQQELNSHILGSSVANLSIKNLRENVEFTLRNKKPVGNLNASCVFWDFDKNGGSGGWNRNGCYVKNSSTENETVCSCNHLTSFAVLLDISQEGIKDRTQATILTFITYIGCGVSAIFLSVTLLTYLAFEKIRHDIPSKILIHLCFALLFLNLAFLLDSWLALYTDAVGLCISTAFFLHYFLLVSFTWMGLEALHMYLAIVKVFNNFMSKYMLKFSLIGWGIPLVVVIIVIAISKDNYGLISYGNFSDGTTDDFCWLKNKIAFYVAVVAYFCVIFVWNLGMFVVVMIHLRRIKQRNPHNNQYRSSVQDLRSIAGLTFLLGLTWGFAFFAWGPVNLAFMYLFAIFNSLQGFFIFIFHCALKENVRKQWRMYLCCGSLRLAENSEWSRTQSNHTKKTSFMTADSGSNSVPRSSVSSDDSVPSQGIGSPLDDSAIMSEEANDDVIFNEMNSQTRSRLRSE</sequence>
<evidence type="ECO:0000256" key="16">
    <source>
        <dbReference type="ARBA" id="ARBA00093560"/>
    </source>
</evidence>
<comment type="subcellular location">
    <subcellularLocation>
        <location evidence="1">Apical cell membrane</location>
        <topology evidence="1">Multi-pass membrane protein</topology>
    </subcellularLocation>
</comment>
<dbReference type="AlphaFoldDB" id="A0A498MIA8"/>
<feature type="compositionally biased region" description="Polar residues" evidence="17">
    <location>
        <begin position="1035"/>
        <end position="1044"/>
    </location>
</feature>
<evidence type="ECO:0000256" key="2">
    <source>
        <dbReference type="ARBA" id="ARBA00007343"/>
    </source>
</evidence>
<feature type="domain" description="G-protein coupled receptors family 2 profile 2" evidence="20">
    <location>
        <begin position="749"/>
        <end position="1005"/>
    </location>
</feature>
<evidence type="ECO:0000256" key="1">
    <source>
        <dbReference type="ARBA" id="ARBA00004424"/>
    </source>
</evidence>
<evidence type="ECO:0000256" key="13">
    <source>
        <dbReference type="ARBA" id="ARBA00023224"/>
    </source>
</evidence>
<organism evidence="21 22">
    <name type="scientific">Labeo rohita</name>
    <name type="common">Indian major carp</name>
    <name type="synonym">Cyprinus rohita</name>
    <dbReference type="NCBI Taxonomy" id="84645"/>
    <lineage>
        <taxon>Eukaryota</taxon>
        <taxon>Metazoa</taxon>
        <taxon>Chordata</taxon>
        <taxon>Craniata</taxon>
        <taxon>Vertebrata</taxon>
        <taxon>Euteleostomi</taxon>
        <taxon>Actinopterygii</taxon>
        <taxon>Neopterygii</taxon>
        <taxon>Teleostei</taxon>
        <taxon>Ostariophysi</taxon>
        <taxon>Cypriniformes</taxon>
        <taxon>Cyprinidae</taxon>
        <taxon>Labeoninae</taxon>
        <taxon>Labeonini</taxon>
        <taxon>Labeo</taxon>
    </lineage>
</organism>
<dbReference type="InterPro" id="IPR057244">
    <property type="entry name" value="GAIN_B"/>
</dbReference>
<comment type="caution">
    <text evidence="21">The sequence shown here is derived from an EMBL/GenBank/DDBJ whole genome shotgun (WGS) entry which is preliminary data.</text>
</comment>
<keyword evidence="9 18" id="KW-0472">Membrane</keyword>
<dbReference type="PANTHER" id="PTHR12011">
    <property type="entry name" value="ADHESION G-PROTEIN COUPLED RECEPTOR"/>
    <property type="match status" value="1"/>
</dbReference>
<keyword evidence="12" id="KW-0325">Glycoprotein</keyword>
<name>A0A498MIA8_LABRO</name>
<keyword evidence="10" id="KW-1015">Disulfide bond</keyword>
<evidence type="ECO:0000256" key="4">
    <source>
        <dbReference type="ARBA" id="ARBA00022553"/>
    </source>
</evidence>
<gene>
    <name evidence="21" type="ORF">ROHU_027099</name>
</gene>
<evidence type="ECO:0000256" key="7">
    <source>
        <dbReference type="ARBA" id="ARBA00022989"/>
    </source>
</evidence>
<dbReference type="GO" id="GO:0004930">
    <property type="term" value="F:G protein-coupled receptor activity"/>
    <property type="evidence" value="ECO:0007669"/>
    <property type="project" value="UniProtKB-KW"/>
</dbReference>
<dbReference type="EMBL" id="QBIY01012761">
    <property type="protein sequence ID" value="RXN17095.1"/>
    <property type="molecule type" value="Genomic_DNA"/>
</dbReference>
<feature type="compositionally biased region" description="Low complexity" evidence="17">
    <location>
        <begin position="1046"/>
        <end position="1065"/>
    </location>
</feature>
<evidence type="ECO:0000256" key="5">
    <source>
        <dbReference type="ARBA" id="ARBA00022692"/>
    </source>
</evidence>
<dbReference type="PROSITE" id="PS00650">
    <property type="entry name" value="G_PROTEIN_RECEP_F2_2"/>
    <property type="match status" value="1"/>
</dbReference>
<dbReference type="PRINTS" id="PR00249">
    <property type="entry name" value="GPCRSECRETIN"/>
</dbReference>
<dbReference type="PANTHER" id="PTHR12011:SF264">
    <property type="entry name" value="ADHESION G-PROTEIN COUPLED RECEPTOR G2"/>
    <property type="match status" value="1"/>
</dbReference>
<evidence type="ECO:0000259" key="20">
    <source>
        <dbReference type="PROSITE" id="PS50261"/>
    </source>
</evidence>
<dbReference type="Pfam" id="PF00002">
    <property type="entry name" value="7tm_2"/>
    <property type="match status" value="1"/>
</dbReference>
<evidence type="ECO:0000313" key="21">
    <source>
        <dbReference type="EMBL" id="RXN17095.1"/>
    </source>
</evidence>
<dbReference type="SMART" id="SM00303">
    <property type="entry name" value="GPS"/>
    <property type="match status" value="1"/>
</dbReference>
<dbReference type="InterPro" id="IPR017981">
    <property type="entry name" value="GPCR_2-like_7TM"/>
</dbReference>
<evidence type="ECO:0000256" key="8">
    <source>
        <dbReference type="ARBA" id="ARBA00023040"/>
    </source>
</evidence>
<evidence type="ECO:0000256" key="15">
    <source>
        <dbReference type="ARBA" id="ARBA00083924"/>
    </source>
</evidence>
<dbReference type="SUPFAM" id="SSF49899">
    <property type="entry name" value="Concanavalin A-like lectins/glucanases"/>
    <property type="match status" value="1"/>
</dbReference>
<dbReference type="InterPro" id="IPR017983">
    <property type="entry name" value="GPCR_2_secretin-like_CS"/>
</dbReference>
<dbReference type="InterPro" id="IPR046338">
    <property type="entry name" value="GAIN_dom_sf"/>
</dbReference>
<keyword evidence="22" id="KW-1185">Reference proteome</keyword>
<evidence type="ECO:0000259" key="19">
    <source>
        <dbReference type="PROSITE" id="PS50221"/>
    </source>
</evidence>
<evidence type="ECO:0000256" key="6">
    <source>
        <dbReference type="ARBA" id="ARBA00022729"/>
    </source>
</evidence>
<dbReference type="Proteomes" id="UP000290572">
    <property type="component" value="Unassembled WGS sequence"/>
</dbReference>
<feature type="transmembrane region" description="Helical" evidence="18">
    <location>
        <begin position="856"/>
        <end position="878"/>
    </location>
</feature>
<dbReference type="InterPro" id="IPR000832">
    <property type="entry name" value="GPCR_2_secretin-like"/>
</dbReference>
<keyword evidence="4" id="KW-0597">Phosphoprotein</keyword>
<evidence type="ECO:0000256" key="3">
    <source>
        <dbReference type="ARBA" id="ARBA00022475"/>
    </source>
</evidence>
<dbReference type="FunFam" id="2.60.220.50:FF:000003">
    <property type="entry name" value="adhesion G-protein coupled receptor G2 isoform X2"/>
    <property type="match status" value="1"/>
</dbReference>
<keyword evidence="11 21" id="KW-0675">Receptor</keyword>
<dbReference type="Gene3D" id="2.60.120.200">
    <property type="match status" value="1"/>
</dbReference>
<dbReference type="PROSITE" id="PS50221">
    <property type="entry name" value="GAIN_B"/>
    <property type="match status" value="1"/>
</dbReference>
<dbReference type="FunFam" id="1.20.1070.10:FF:000043">
    <property type="entry name" value="adhesion G-protein coupled receptor G2 isoform X1"/>
    <property type="match status" value="1"/>
</dbReference>
<evidence type="ECO:0000256" key="12">
    <source>
        <dbReference type="ARBA" id="ARBA00023180"/>
    </source>
</evidence>
<feature type="transmembrane region" description="Helical" evidence="18">
    <location>
        <begin position="751"/>
        <end position="774"/>
    </location>
</feature>
<dbReference type="GO" id="GO:0007166">
    <property type="term" value="P:cell surface receptor signaling pathway"/>
    <property type="evidence" value="ECO:0007669"/>
    <property type="project" value="InterPro"/>
</dbReference>
<evidence type="ECO:0000256" key="14">
    <source>
        <dbReference type="ARBA" id="ARBA00069918"/>
    </source>
</evidence>
<proteinExistence type="inferred from homology"/>
<dbReference type="PROSITE" id="PS50261">
    <property type="entry name" value="G_PROTEIN_RECEP_F2_4"/>
    <property type="match status" value="1"/>
</dbReference>
<evidence type="ECO:0000256" key="17">
    <source>
        <dbReference type="SAM" id="MobiDB-lite"/>
    </source>
</evidence>
<dbReference type="InterPro" id="IPR013320">
    <property type="entry name" value="ConA-like_dom_sf"/>
</dbReference>
<feature type="domain" description="GAIN-B" evidence="19">
    <location>
        <begin position="584"/>
        <end position="739"/>
    </location>
</feature>
<keyword evidence="6" id="KW-0732">Signal</keyword>
<feature type="transmembrane region" description="Helical" evidence="18">
    <location>
        <begin position="786"/>
        <end position="806"/>
    </location>
</feature>
<dbReference type="Pfam" id="PF01825">
    <property type="entry name" value="GPS"/>
    <property type="match status" value="1"/>
</dbReference>
<evidence type="ECO:0000313" key="22">
    <source>
        <dbReference type="Proteomes" id="UP000290572"/>
    </source>
</evidence>
<keyword evidence="7 18" id="KW-1133">Transmembrane helix</keyword>
<evidence type="ECO:0000256" key="9">
    <source>
        <dbReference type="ARBA" id="ARBA00023136"/>
    </source>
</evidence>
<accession>A0A498MIA8</accession>
<feature type="region of interest" description="Disordered" evidence="17">
    <location>
        <begin position="1035"/>
        <end position="1102"/>
    </location>
</feature>
<evidence type="ECO:0000256" key="18">
    <source>
        <dbReference type="SAM" id="Phobius"/>
    </source>
</evidence>
<evidence type="ECO:0000256" key="11">
    <source>
        <dbReference type="ARBA" id="ARBA00023170"/>
    </source>
</evidence>
<reference evidence="21 22" key="1">
    <citation type="submission" date="2018-03" db="EMBL/GenBank/DDBJ databases">
        <title>Draft genome sequence of Rohu Carp (Labeo rohita).</title>
        <authorList>
            <person name="Das P."/>
            <person name="Kushwaha B."/>
            <person name="Joshi C.G."/>
            <person name="Kumar D."/>
            <person name="Nagpure N.S."/>
            <person name="Sahoo L."/>
            <person name="Das S.P."/>
            <person name="Bit A."/>
            <person name="Patnaik S."/>
            <person name="Meher P.K."/>
            <person name="Jayasankar P."/>
            <person name="Koringa P.G."/>
            <person name="Patel N.V."/>
            <person name="Hinsu A.T."/>
            <person name="Kumar R."/>
            <person name="Pandey M."/>
            <person name="Agarwal S."/>
            <person name="Srivastava S."/>
            <person name="Singh M."/>
            <person name="Iquebal M.A."/>
            <person name="Jaiswal S."/>
            <person name="Angadi U.B."/>
            <person name="Kumar N."/>
            <person name="Raza M."/>
            <person name="Shah T.M."/>
            <person name="Rai A."/>
            <person name="Jena J.K."/>
        </authorList>
    </citation>
    <scope>NUCLEOTIDE SEQUENCE [LARGE SCALE GENOMIC DNA]</scope>
    <source>
        <strain evidence="21">DASCIFA01</strain>
        <tissue evidence="21">Testis</tissue>
    </source>
</reference>
<keyword evidence="13" id="KW-0807">Transducer</keyword>
<evidence type="ECO:0000256" key="10">
    <source>
        <dbReference type="ARBA" id="ARBA00023157"/>
    </source>
</evidence>
<feature type="transmembrane region" description="Helical" evidence="18">
    <location>
        <begin position="812"/>
        <end position="836"/>
    </location>
</feature>